<organism evidence="3 4">
    <name type="scientific">Klenkia brasiliensis</name>
    <dbReference type="NCBI Taxonomy" id="333142"/>
    <lineage>
        <taxon>Bacteria</taxon>
        <taxon>Bacillati</taxon>
        <taxon>Actinomycetota</taxon>
        <taxon>Actinomycetes</taxon>
        <taxon>Geodermatophilales</taxon>
        <taxon>Geodermatophilaceae</taxon>
        <taxon>Klenkia</taxon>
    </lineage>
</organism>
<dbReference type="Gene3D" id="2.40.128.110">
    <property type="entry name" value="Lipid/polyisoprenoid-binding, YceI-like"/>
    <property type="match status" value="1"/>
</dbReference>
<evidence type="ECO:0000259" key="2">
    <source>
        <dbReference type="SMART" id="SM00867"/>
    </source>
</evidence>
<dbReference type="OrthoDB" id="117810at2"/>
<keyword evidence="4" id="KW-1185">Reference proteome</keyword>
<dbReference type="SUPFAM" id="SSF101874">
    <property type="entry name" value="YceI-like"/>
    <property type="match status" value="1"/>
</dbReference>
<evidence type="ECO:0000256" key="1">
    <source>
        <dbReference type="ARBA" id="ARBA00008812"/>
    </source>
</evidence>
<accession>A0A1G7MLH6</accession>
<dbReference type="SMART" id="SM00867">
    <property type="entry name" value="YceI"/>
    <property type="match status" value="1"/>
</dbReference>
<dbReference type="InterPro" id="IPR036761">
    <property type="entry name" value="TTHA0802/YceI-like_sf"/>
</dbReference>
<dbReference type="InterPro" id="IPR007372">
    <property type="entry name" value="Lipid/polyisoprenoid-bd_YceI"/>
</dbReference>
<evidence type="ECO:0000313" key="4">
    <source>
        <dbReference type="Proteomes" id="UP000198863"/>
    </source>
</evidence>
<comment type="similarity">
    <text evidence="1">Belongs to the UPF0312 family.</text>
</comment>
<protein>
    <submittedName>
        <fullName evidence="3">Polyisoprenoid-binding protein YceI</fullName>
    </submittedName>
</protein>
<name>A0A1G7MLH6_9ACTN</name>
<dbReference type="Proteomes" id="UP000198863">
    <property type="component" value="Unassembled WGS sequence"/>
</dbReference>
<feature type="domain" description="Lipid/polyisoprenoid-binding YceI-like" evidence="2">
    <location>
        <begin position="57"/>
        <end position="221"/>
    </location>
</feature>
<gene>
    <name evidence="3" type="ORF">SAMN05660324_0701</name>
</gene>
<dbReference type="PANTHER" id="PTHR34406">
    <property type="entry name" value="PROTEIN YCEI"/>
    <property type="match status" value="1"/>
</dbReference>
<evidence type="ECO:0000313" key="3">
    <source>
        <dbReference type="EMBL" id="SDF62645.1"/>
    </source>
</evidence>
<dbReference type="AlphaFoldDB" id="A0A1G7MLH6"/>
<proteinExistence type="inferred from homology"/>
<reference evidence="4" key="1">
    <citation type="submission" date="2016-10" db="EMBL/GenBank/DDBJ databases">
        <authorList>
            <person name="Varghese N."/>
            <person name="Submissions S."/>
        </authorList>
    </citation>
    <scope>NUCLEOTIDE SEQUENCE [LARGE SCALE GENOMIC DNA]</scope>
    <source>
        <strain evidence="4">DSM 44526</strain>
    </source>
</reference>
<dbReference type="EMBL" id="FNCF01000001">
    <property type="protein sequence ID" value="SDF62645.1"/>
    <property type="molecule type" value="Genomic_DNA"/>
</dbReference>
<dbReference type="Pfam" id="PF04264">
    <property type="entry name" value="YceI"/>
    <property type="match status" value="1"/>
</dbReference>
<dbReference type="RefSeq" id="WP_091058239.1">
    <property type="nucleotide sequence ID" value="NZ_FNCF01000001.1"/>
</dbReference>
<sequence length="222" mass="22756">MPSRRTWVIAGTLAGVVVVGAVAGPLVYAALQEDAAPAQTVQVQESDAPLSEVTDGTWTVGAGSSAGYRVDEVLNGADVTVAGTTDQVSGSVVVSGGDLQSAQVDVDMASVATDSDRRDSYFRENVVDVADFPTATFAVDQAVDLPELTGTPVTVPVDGTLTVRGVTQDVTVDLSVVRTADGVQASGSIPVAFADYDITPPDLGFVSVEDSGSVEFFLSLVQ</sequence>
<dbReference type="PANTHER" id="PTHR34406:SF1">
    <property type="entry name" value="PROTEIN YCEI"/>
    <property type="match status" value="1"/>
</dbReference>